<evidence type="ECO:0000256" key="1">
    <source>
        <dbReference type="ARBA" id="ARBA00022475"/>
    </source>
</evidence>
<name>A0ABS4AYT6_9PROT</name>
<feature type="transmembrane region" description="Helical" evidence="5">
    <location>
        <begin position="38"/>
        <end position="61"/>
    </location>
</feature>
<comment type="caution">
    <text evidence="7">The sequence shown here is derived from an EMBL/GenBank/DDBJ whole genome shotgun (WGS) entry which is preliminary data.</text>
</comment>
<dbReference type="Pfam" id="PF06305">
    <property type="entry name" value="LapA_dom"/>
    <property type="match status" value="1"/>
</dbReference>
<keyword evidence="8" id="KW-1185">Reference proteome</keyword>
<accession>A0ABS4AYT6</accession>
<evidence type="ECO:0000313" key="7">
    <source>
        <dbReference type="EMBL" id="MBP0465911.1"/>
    </source>
</evidence>
<evidence type="ECO:0000313" key="8">
    <source>
        <dbReference type="Proteomes" id="UP000680815"/>
    </source>
</evidence>
<sequence>MIRWLLFLPLAGLVVLFALSNRQMVELRLWPFDWVWQAPLSIAVLLAACVAFLLGAGIVWMSDLPLRSRGRAALRRAEGLQREVEGFRARDRAAAADRLAGPAE</sequence>
<dbReference type="EMBL" id="JAGIYZ010000020">
    <property type="protein sequence ID" value="MBP0465911.1"/>
    <property type="molecule type" value="Genomic_DNA"/>
</dbReference>
<gene>
    <name evidence="7" type="ORF">J5Y09_18440</name>
</gene>
<dbReference type="InterPro" id="IPR010445">
    <property type="entry name" value="LapA_dom"/>
</dbReference>
<feature type="domain" description="Lipopolysaccharide assembly protein A" evidence="6">
    <location>
        <begin position="21"/>
        <end position="85"/>
    </location>
</feature>
<dbReference type="Proteomes" id="UP000680815">
    <property type="component" value="Unassembled WGS sequence"/>
</dbReference>
<reference evidence="7 8" key="1">
    <citation type="submission" date="2021-03" db="EMBL/GenBank/DDBJ databases">
        <authorList>
            <person name="So Y."/>
        </authorList>
    </citation>
    <scope>NUCLEOTIDE SEQUENCE [LARGE SCALE GENOMIC DNA]</scope>
    <source>
        <strain evidence="7 8">PWR1</strain>
    </source>
</reference>
<evidence type="ECO:0000259" key="6">
    <source>
        <dbReference type="Pfam" id="PF06305"/>
    </source>
</evidence>
<protein>
    <submittedName>
        <fullName evidence="7">LapA family protein</fullName>
    </submittedName>
</protein>
<evidence type="ECO:0000256" key="3">
    <source>
        <dbReference type="ARBA" id="ARBA00022989"/>
    </source>
</evidence>
<keyword evidence="3 5" id="KW-1133">Transmembrane helix</keyword>
<keyword evidence="2 5" id="KW-0812">Transmembrane</keyword>
<keyword evidence="4 5" id="KW-0472">Membrane</keyword>
<evidence type="ECO:0000256" key="4">
    <source>
        <dbReference type="ARBA" id="ARBA00023136"/>
    </source>
</evidence>
<proteinExistence type="predicted"/>
<dbReference type="RefSeq" id="WP_209353295.1">
    <property type="nucleotide sequence ID" value="NZ_JAGIYZ010000020.1"/>
</dbReference>
<evidence type="ECO:0000256" key="2">
    <source>
        <dbReference type="ARBA" id="ARBA00022692"/>
    </source>
</evidence>
<evidence type="ECO:0000256" key="5">
    <source>
        <dbReference type="SAM" id="Phobius"/>
    </source>
</evidence>
<keyword evidence="1" id="KW-1003">Cell membrane</keyword>
<organism evidence="7 8">
    <name type="scientific">Roseomonas nitratireducens</name>
    <dbReference type="NCBI Taxonomy" id="2820810"/>
    <lineage>
        <taxon>Bacteria</taxon>
        <taxon>Pseudomonadati</taxon>
        <taxon>Pseudomonadota</taxon>
        <taxon>Alphaproteobacteria</taxon>
        <taxon>Acetobacterales</taxon>
        <taxon>Roseomonadaceae</taxon>
        <taxon>Roseomonas</taxon>
    </lineage>
</organism>